<keyword evidence="12 17" id="KW-0472">Membrane</keyword>
<keyword evidence="6 17" id="KW-0812">Transmembrane</keyword>
<dbReference type="PANTHER" id="PTHR14132:SF14">
    <property type="entry name" value="FXYD DOMAIN-CONTAINING ION TRANSPORT REGULATOR 5"/>
    <property type="match status" value="1"/>
</dbReference>
<proteinExistence type="inferred from homology"/>
<protein>
    <recommendedName>
        <fullName evidence="17">FXYD domain-containing ion transport regulator</fullName>
    </recommendedName>
</protein>
<evidence type="ECO:0000256" key="13">
    <source>
        <dbReference type="ARBA" id="ARBA00023201"/>
    </source>
</evidence>
<dbReference type="GO" id="GO:0016323">
    <property type="term" value="C:basolateral plasma membrane"/>
    <property type="evidence" value="ECO:0007669"/>
    <property type="project" value="UniProtKB-SubCell"/>
</dbReference>
<reference evidence="20" key="3">
    <citation type="submission" date="2025-08" db="UniProtKB">
        <authorList>
            <consortium name="RefSeq"/>
        </authorList>
    </citation>
    <scope>IDENTIFICATION</scope>
    <source>
        <strain evidence="20">17A/GY</strain>
        <tissue evidence="20">Liver</tissue>
    </source>
</reference>
<evidence type="ECO:0000256" key="8">
    <source>
        <dbReference type="ARBA" id="ARBA00022958"/>
    </source>
</evidence>
<gene>
    <name evidence="20" type="primary">LOC103162417</name>
</gene>
<dbReference type="OrthoDB" id="9451811at2759"/>
<feature type="signal peptide" evidence="17">
    <location>
        <begin position="1"/>
        <end position="21"/>
    </location>
</feature>
<dbReference type="Proteomes" id="UP001108280">
    <property type="component" value="Chromosome 9"/>
</dbReference>
<feature type="chain" id="PRO_5039962829" description="FXYD domain-containing ion transport regulator" evidence="17">
    <location>
        <begin position="22"/>
        <end position="262"/>
    </location>
</feature>
<feature type="compositionally biased region" description="Polar residues" evidence="18">
    <location>
        <begin position="56"/>
        <end position="65"/>
    </location>
</feature>
<feature type="transmembrane region" description="Helical" evidence="17">
    <location>
        <begin position="152"/>
        <end position="170"/>
    </location>
</feature>
<dbReference type="Pfam" id="PF02038">
    <property type="entry name" value="ATP1G1_PLM_MAT8"/>
    <property type="match status" value="1"/>
</dbReference>
<keyword evidence="3" id="KW-1003">Cell membrane</keyword>
<evidence type="ECO:0000256" key="16">
    <source>
        <dbReference type="ARBA" id="ARBA00064017"/>
    </source>
</evidence>
<evidence type="ECO:0000256" key="6">
    <source>
        <dbReference type="ARBA" id="ARBA00022692"/>
    </source>
</evidence>
<dbReference type="FunFam" id="1.20.5.780:FF:000005">
    <property type="entry name" value="FXYD domain-containing ion transport regulator"/>
    <property type="match status" value="1"/>
</dbReference>
<dbReference type="PANTHER" id="PTHR14132">
    <property type="entry name" value="SODIUM/POTASSIUM-TRANSPORTING ATPASE SUBUNIT GAMMA"/>
    <property type="match status" value="1"/>
</dbReference>
<evidence type="ECO:0000256" key="5">
    <source>
        <dbReference type="ARBA" id="ARBA00022607"/>
    </source>
</evidence>
<dbReference type="InterPro" id="IPR000272">
    <property type="entry name" value="Ion-transport_regulator_FXYD"/>
</dbReference>
<comment type="function">
    <text evidence="15">Associates with and regulates the activity of the sodium/potassium-transporting ATPase (NKA) which catalyzes the hydrolysis of ATP coupled with the exchange of Na(+) and K(+) ions across the plasma membrane. May increase NKA activity by increasing the apparent affinity for Na(+). Involved in down-regulation of E-cadherin which results in reduced cell adhesion. Promotes metastasis.</text>
</comment>
<dbReference type="GO" id="GO:0006814">
    <property type="term" value="P:sodium ion transport"/>
    <property type="evidence" value="ECO:0007669"/>
    <property type="project" value="UniProtKB-KW"/>
</dbReference>
<evidence type="ECO:0000256" key="3">
    <source>
        <dbReference type="ARBA" id="ARBA00022475"/>
    </source>
</evidence>
<keyword evidence="11 17" id="KW-0406">Ion transport</keyword>
<evidence type="ECO:0000256" key="18">
    <source>
        <dbReference type="SAM" id="MobiDB-lite"/>
    </source>
</evidence>
<evidence type="ECO:0000256" key="14">
    <source>
        <dbReference type="ARBA" id="ARBA00023768"/>
    </source>
</evidence>
<evidence type="ECO:0000256" key="12">
    <source>
        <dbReference type="ARBA" id="ARBA00023136"/>
    </source>
</evidence>
<evidence type="ECO:0000256" key="2">
    <source>
        <dbReference type="ARBA" id="ARBA00022448"/>
    </source>
</evidence>
<dbReference type="GeneID" id="103162417"/>
<evidence type="ECO:0000256" key="11">
    <source>
        <dbReference type="ARBA" id="ARBA00023065"/>
    </source>
</evidence>
<evidence type="ECO:0000256" key="7">
    <source>
        <dbReference type="ARBA" id="ARBA00022729"/>
    </source>
</evidence>
<keyword evidence="19" id="KW-1185">Reference proteome</keyword>
<keyword evidence="7 17" id="KW-0732">Signal</keyword>
<comment type="subcellular location">
    <subcellularLocation>
        <location evidence="14">Basolateral cell membrane</location>
        <topology evidence="14">Single-pass type I membrane protein</topology>
    </subcellularLocation>
</comment>
<keyword evidence="5" id="KW-0740">Sodium/potassium transport</keyword>
<feature type="region of interest" description="Disordered" evidence="18">
    <location>
        <begin position="25"/>
        <end position="71"/>
    </location>
</feature>
<dbReference type="GO" id="GO:0043269">
    <property type="term" value="P:regulation of monoatomic ion transport"/>
    <property type="evidence" value="ECO:0007669"/>
    <property type="project" value="InterPro"/>
</dbReference>
<keyword evidence="10" id="KW-0915">Sodium</keyword>
<reference evidence="19" key="2">
    <citation type="journal article" date="2020" name="Biotechnol. Bioeng.">
        <title>Chromosome-scale scaffolds for the Chinese hamster reference genome assembly to facilitate the study of the CHO epigenome.</title>
        <authorList>
            <person name="Hilliard W."/>
            <person name="MacDonald M."/>
            <person name="Lee K.H."/>
        </authorList>
    </citation>
    <scope>NUCLEOTIDE SEQUENCE [LARGE SCALE GENOMIC DNA]</scope>
    <source>
        <strain evidence="19">17A/GY</strain>
    </source>
</reference>
<comment type="subunit">
    <text evidence="16">Regulatory subunit of the sodium/potassium-transporting ATPase which is composed of a catalytic alpha subunit, a non-catalytic beta subunit and an additional regulatory subunit. The regulatory subunit, a member of the FXYD protein family, modulates the enzymatic activity in a tissue- and isoform-specific way by changing affinities of the Na+/K+-ATPase toward Na(+), K(+) or ATP.</text>
</comment>
<evidence type="ECO:0000256" key="15">
    <source>
        <dbReference type="ARBA" id="ARBA00056439"/>
    </source>
</evidence>
<dbReference type="Gene3D" id="1.20.5.780">
    <property type="entry name" value="Single helix bin"/>
    <property type="match status" value="1"/>
</dbReference>
<evidence type="ECO:0000256" key="10">
    <source>
        <dbReference type="ARBA" id="ARBA00023053"/>
    </source>
</evidence>
<evidence type="ECO:0000256" key="17">
    <source>
        <dbReference type="RuleBase" id="RU364131"/>
    </source>
</evidence>
<sequence length="262" mass="29148">MSPSWRLCLLTFVALILLSRGQTPETATSSSTVGGTSVNTHAPDPAFTPVPDKTNPEVQPTTPTPTWEVHETTQIPTAAKTEFQQLTEMDTTNPVTDPGTHKSSEEGTPALPGIRSPSPTEDYWERFFFHEPQDSKENSPFYYDDFTLRKRGLLVAAVLFITGIIILTSGKCRHLSRMCLNRQRLLPLGSLSQQQNADILGSDHSSEGLTQPLGAVNLVGTEVFISLCYMYGHFAYIYVCVTHVCSVLEARRQHHISWVWKL</sequence>
<evidence type="ECO:0000313" key="20">
    <source>
        <dbReference type="RefSeq" id="XP_027286905.1"/>
    </source>
</evidence>
<dbReference type="InterPro" id="IPR047297">
    <property type="entry name" value="FXYD_motif"/>
</dbReference>
<dbReference type="GO" id="GO:0017080">
    <property type="term" value="F:sodium channel regulator activity"/>
    <property type="evidence" value="ECO:0007669"/>
    <property type="project" value="TreeGrafter"/>
</dbReference>
<dbReference type="GO" id="GO:0006813">
    <property type="term" value="P:potassium ion transport"/>
    <property type="evidence" value="ECO:0007669"/>
    <property type="project" value="UniProtKB-KW"/>
</dbReference>
<name>A0A9J7GIW8_CRIGR</name>
<dbReference type="RefSeq" id="XP_027286905.1">
    <property type="nucleotide sequence ID" value="XM_027431104.2"/>
</dbReference>
<comment type="similarity">
    <text evidence="1 17">Belongs to the FXYD family.</text>
</comment>
<evidence type="ECO:0000256" key="1">
    <source>
        <dbReference type="ARBA" id="ARBA00005948"/>
    </source>
</evidence>
<evidence type="ECO:0000313" key="19">
    <source>
        <dbReference type="Proteomes" id="UP001108280"/>
    </source>
</evidence>
<keyword evidence="2 17" id="KW-0813">Transport</keyword>
<feature type="compositionally biased region" description="Low complexity" evidence="18">
    <location>
        <begin position="26"/>
        <end position="38"/>
    </location>
</feature>
<keyword evidence="8" id="KW-0630">Potassium</keyword>
<keyword evidence="13" id="KW-0739">Sodium transport</keyword>
<evidence type="ECO:0000256" key="4">
    <source>
        <dbReference type="ARBA" id="ARBA00022538"/>
    </source>
</evidence>
<dbReference type="AlphaFoldDB" id="A0A9J7GIW8"/>
<dbReference type="KEGG" id="cge:103162417"/>
<feature type="region of interest" description="Disordered" evidence="18">
    <location>
        <begin position="91"/>
        <end position="116"/>
    </location>
</feature>
<dbReference type="PROSITE" id="PS01310">
    <property type="entry name" value="FXYD"/>
    <property type="match status" value="1"/>
</dbReference>
<keyword evidence="9 17" id="KW-1133">Transmembrane helix</keyword>
<reference evidence="19" key="1">
    <citation type="journal article" date="2018" name="Biotechnol. Bioeng.">
        <title>A reference genome of the Chinese hamster based on a hybrid assembly strategy.</title>
        <authorList>
            <person name="Rupp O."/>
            <person name="MacDonald M.L."/>
            <person name="Li S."/>
            <person name="Dhiman H."/>
            <person name="Polson S."/>
            <person name="Griep S."/>
            <person name="Heffner K."/>
            <person name="Hernandez I."/>
            <person name="Brinkrolf K."/>
            <person name="Jadhav V."/>
            <person name="Samoudi M."/>
            <person name="Hao H."/>
            <person name="Kingham B."/>
            <person name="Goesmann A."/>
            <person name="Betenbaugh M.J."/>
            <person name="Lewis N.E."/>
            <person name="Borth N."/>
            <person name="Lee K.H."/>
        </authorList>
    </citation>
    <scope>NUCLEOTIDE SEQUENCE [LARGE SCALE GENOMIC DNA]</scope>
    <source>
        <strain evidence="19">17A/GY</strain>
    </source>
</reference>
<accession>A0A9J7GIW8</accession>
<organism evidence="19 20">
    <name type="scientific">Cricetulus griseus</name>
    <name type="common">Chinese hamster</name>
    <name type="synonym">Cricetulus barabensis griseus</name>
    <dbReference type="NCBI Taxonomy" id="10029"/>
    <lineage>
        <taxon>Eukaryota</taxon>
        <taxon>Metazoa</taxon>
        <taxon>Chordata</taxon>
        <taxon>Craniata</taxon>
        <taxon>Vertebrata</taxon>
        <taxon>Euteleostomi</taxon>
        <taxon>Mammalia</taxon>
        <taxon>Eutheria</taxon>
        <taxon>Euarchontoglires</taxon>
        <taxon>Glires</taxon>
        <taxon>Rodentia</taxon>
        <taxon>Myomorpha</taxon>
        <taxon>Muroidea</taxon>
        <taxon>Cricetidae</taxon>
        <taxon>Cricetinae</taxon>
        <taxon>Cricetulus</taxon>
    </lineage>
</organism>
<dbReference type="CDD" id="cd20323">
    <property type="entry name" value="FXYD_FXYD5"/>
    <property type="match status" value="1"/>
</dbReference>
<keyword evidence="4" id="KW-0633">Potassium transport</keyword>
<evidence type="ECO:0000256" key="9">
    <source>
        <dbReference type="ARBA" id="ARBA00022989"/>
    </source>
</evidence>